<dbReference type="KEGG" id="cmo:103500989"/>
<dbReference type="Proteomes" id="UP001652600">
    <property type="component" value="Chromosome 2"/>
</dbReference>
<protein>
    <submittedName>
        <fullName evidence="4">Uncharacterized protein LOC103500989</fullName>
    </submittedName>
</protein>
<reference evidence="3" key="1">
    <citation type="submission" date="2025-05" db="UniProtKB">
        <authorList>
            <consortium name="RefSeq"/>
        </authorList>
    </citation>
    <scope>NUCLEOTIDE SEQUENCE [LARGE SCALE GENOMIC DNA]</scope>
</reference>
<dbReference type="RefSeq" id="XP_008462686.1">
    <property type="nucleotide sequence ID" value="XM_008464464.3"/>
</dbReference>
<gene>
    <name evidence="4" type="primary">LOC103500989</name>
</gene>
<name>A0A1S3CHI1_CUCME</name>
<dbReference type="InterPro" id="IPR025486">
    <property type="entry name" value="DUF4378"/>
</dbReference>
<dbReference type="PANTHER" id="PTHR34282">
    <property type="entry name" value="OS01G0228800 PROTEIN-RELATED"/>
    <property type="match status" value="1"/>
</dbReference>
<organism evidence="3 4">
    <name type="scientific">Cucumis melo</name>
    <name type="common">Muskmelon</name>
    <dbReference type="NCBI Taxonomy" id="3656"/>
    <lineage>
        <taxon>Eukaryota</taxon>
        <taxon>Viridiplantae</taxon>
        <taxon>Streptophyta</taxon>
        <taxon>Embryophyta</taxon>
        <taxon>Tracheophyta</taxon>
        <taxon>Spermatophyta</taxon>
        <taxon>Magnoliopsida</taxon>
        <taxon>eudicotyledons</taxon>
        <taxon>Gunneridae</taxon>
        <taxon>Pentapetalae</taxon>
        <taxon>rosids</taxon>
        <taxon>fabids</taxon>
        <taxon>Cucurbitales</taxon>
        <taxon>Cucurbitaceae</taxon>
        <taxon>Benincaseae</taxon>
        <taxon>Cucumis</taxon>
    </lineage>
</organism>
<dbReference type="PANTHER" id="PTHR34282:SF2">
    <property type="entry name" value="DUF3741 DOMAIN-CONTAINING PROTEIN"/>
    <property type="match status" value="1"/>
</dbReference>
<evidence type="ECO:0000313" key="3">
    <source>
        <dbReference type="Proteomes" id="UP001652600"/>
    </source>
</evidence>
<accession>A0A1S3CHI1</accession>
<dbReference type="OrthoDB" id="1079501at2759"/>
<feature type="region of interest" description="Disordered" evidence="1">
    <location>
        <begin position="488"/>
        <end position="530"/>
    </location>
</feature>
<feature type="domain" description="DUF4378" evidence="2">
    <location>
        <begin position="663"/>
        <end position="792"/>
    </location>
</feature>
<evidence type="ECO:0000256" key="1">
    <source>
        <dbReference type="SAM" id="MobiDB-lite"/>
    </source>
</evidence>
<dbReference type="GeneID" id="103500989"/>
<sequence>MPLDSVKSVVYRSFITCDDPKGVVDCNLMKISRVNSQKLEQKIRAHRTSRNSSKDLVSDVEKEELISKEMRERIHGQSSISFMEVCQGAEKLNHMVGSWSKGMRSERKTEKIAEDLLEETSSLRDSLIMLAKLQEASNESMQLKMTYPKSFSCHLEDECFPVEVQRSKLSTHGSSRTGADEVKKMIGNSPVKRDSVRNVTVGERKSCFRDINSNSGSEISLTCSSQSSLIDDNVNCCHGTTSQQKNLKRNNLIAKLMGLEEIPSRSMQITPKKEFEFKKVSGYKTSLFGINATLNMPKSKSVINKEDHQKGTLREILEKMPVNKLRESDSDIEFNIHCSNSYNDGSKQRLKDGRPIVLIKHKPLPPDEFEEHRAHVSSKNDAFDQKTKLRSTKKKELQSAGDFDFHGGIMSSDKLHRKQKGQGSPVKQIAEEGRKLKPKKEAKKLKECTVDTKKKTAEKLKIFSPMPDMPHEKEPIDRKVLSSKKLTKPVEKEFSKEKVVSRPQHQEKVTSTNPRKNRTHKQRSSIQDPVPERAVRAISNNRDCQKKDEPVLSHSEVNSFINRNTTTLMALITMENEMDECDTKIIECCNENPNSLLPLSPKLDINTSTVEEIDRNGHTEAHTKSCNQGTNLKALLLKSSSFLCHAGELYDLHLNGRTMLQAASRCNDPESLNTKLFVDCAIELMDRKGHHNLLVGNSLLLGDKSNTKIEISIEKLVEEVNDDIDTLTSYQTICGDNLIVDTLYAVLSRDLWCKEVMNGMWDIGWKNGFSRSESEEVVNDIEMMILSGLIEESFT</sequence>
<keyword evidence="3" id="KW-1185">Reference proteome</keyword>
<dbReference type="AlphaFoldDB" id="A0A1S3CHI1"/>
<feature type="compositionally biased region" description="Basic and acidic residues" evidence="1">
    <location>
        <begin position="488"/>
        <end position="508"/>
    </location>
</feature>
<dbReference type="Pfam" id="PF14309">
    <property type="entry name" value="DUF4378"/>
    <property type="match status" value="1"/>
</dbReference>
<dbReference type="FunCoup" id="A0A1S3CHI1">
    <property type="interactions" value="383"/>
</dbReference>
<proteinExistence type="predicted"/>
<evidence type="ECO:0000259" key="2">
    <source>
        <dbReference type="Pfam" id="PF14309"/>
    </source>
</evidence>
<reference evidence="4" key="2">
    <citation type="submission" date="2025-08" db="UniProtKB">
        <authorList>
            <consortium name="RefSeq"/>
        </authorList>
    </citation>
    <scope>IDENTIFICATION</scope>
    <source>
        <tissue evidence="4">Stem</tissue>
    </source>
</reference>
<evidence type="ECO:0000313" key="4">
    <source>
        <dbReference type="RefSeq" id="XP_008462686.1"/>
    </source>
</evidence>
<dbReference type="InParanoid" id="A0A1S3CHI1"/>
<dbReference type="eggNOG" id="ENOG502QRHT">
    <property type="taxonomic scope" value="Eukaryota"/>
</dbReference>